<dbReference type="eggNOG" id="ENOG502ZW5I">
    <property type="taxonomic scope" value="Bacteria"/>
</dbReference>
<dbReference type="OrthoDB" id="5382935at2"/>
<dbReference type="KEGG" id="mym:A176_004665"/>
<reference evidence="1 2" key="1">
    <citation type="journal article" date="2016" name="PLoS ONE">
        <title>Complete Genome Sequence and Comparative Genomics of a Novel Myxobacterium Myxococcus hansupus.</title>
        <authorList>
            <person name="Sharma G."/>
            <person name="Narwani T."/>
            <person name="Subramanian S."/>
        </authorList>
    </citation>
    <scope>NUCLEOTIDE SEQUENCE [LARGE SCALE GENOMIC DNA]</scope>
    <source>
        <strain evidence="2">mixupus</strain>
    </source>
</reference>
<evidence type="ECO:0000313" key="2">
    <source>
        <dbReference type="Proteomes" id="UP000009026"/>
    </source>
</evidence>
<dbReference type="PATRIC" id="fig|1297742.4.peg.4711"/>
<keyword evidence="2" id="KW-1185">Reference proteome</keyword>
<dbReference type="RefSeq" id="WP_002637136.1">
    <property type="nucleotide sequence ID" value="NZ_CP012109.1"/>
</dbReference>
<proteinExistence type="predicted"/>
<name>A0A0H4X1L7_9BACT</name>
<evidence type="ECO:0000313" key="1">
    <source>
        <dbReference type="EMBL" id="AKQ67753.1"/>
    </source>
</evidence>
<protein>
    <submittedName>
        <fullName evidence="1">Uncharacterized protein</fullName>
    </submittedName>
</protein>
<accession>A0A0H4X1L7</accession>
<gene>
    <name evidence="1" type="ORF">A176_004665</name>
</gene>
<organism evidence="1 2">
    <name type="scientific">Pseudomyxococcus hansupus</name>
    <dbReference type="NCBI Taxonomy" id="1297742"/>
    <lineage>
        <taxon>Bacteria</taxon>
        <taxon>Pseudomonadati</taxon>
        <taxon>Myxococcota</taxon>
        <taxon>Myxococcia</taxon>
        <taxon>Myxococcales</taxon>
        <taxon>Cystobacterineae</taxon>
        <taxon>Myxococcaceae</taxon>
        <taxon>Pseudomyxococcus</taxon>
    </lineage>
</organism>
<sequence length="128" mass="13589">MTTLAETTFLNVDLILKSQTGVSKLLTALGESILVLNDEQGFVSLELAEQPASPEEAVNQLLSLIDALPTEARDEWAQCNERTLDVGIQSGASPHEASFRMSSTVLARAANLGADVVFTVYACPAPSP</sequence>
<dbReference type="AlphaFoldDB" id="A0A0H4X1L7"/>
<dbReference type="Proteomes" id="UP000009026">
    <property type="component" value="Chromosome"/>
</dbReference>
<dbReference type="EMBL" id="CP012109">
    <property type="protein sequence ID" value="AKQ67753.1"/>
    <property type="molecule type" value="Genomic_DNA"/>
</dbReference>